<evidence type="ECO:0000313" key="2">
    <source>
        <dbReference type="EMBL" id="MPC61417.1"/>
    </source>
</evidence>
<dbReference type="EMBL" id="VSRR010018525">
    <property type="protein sequence ID" value="MPC61417.1"/>
    <property type="molecule type" value="Genomic_DNA"/>
</dbReference>
<comment type="caution">
    <text evidence="2">The sequence shown here is derived from an EMBL/GenBank/DDBJ whole genome shotgun (WGS) entry which is preliminary data.</text>
</comment>
<keyword evidence="3" id="KW-1185">Reference proteome</keyword>
<proteinExistence type="predicted"/>
<dbReference type="AlphaFoldDB" id="A0A5B7GW31"/>
<gene>
    <name evidence="2" type="ORF">E2C01_055489</name>
</gene>
<feature type="region of interest" description="Disordered" evidence="1">
    <location>
        <begin position="12"/>
        <end position="32"/>
    </location>
</feature>
<sequence length="109" mass="11948">MLIILPLTPYTPHSSAPTPHHPITTTTTTTTSQARPFPSFAHELTAQPPAQHTLTLFPTCVPVFITCPPTPLALPIRHTLTHLHVTSHHATLSYVSAYFSSTFHVLFTS</sequence>
<protein>
    <submittedName>
        <fullName evidence="2">Uncharacterized protein</fullName>
    </submittedName>
</protein>
<accession>A0A5B7GW31</accession>
<evidence type="ECO:0000313" key="3">
    <source>
        <dbReference type="Proteomes" id="UP000324222"/>
    </source>
</evidence>
<name>A0A5B7GW31_PORTR</name>
<organism evidence="2 3">
    <name type="scientific">Portunus trituberculatus</name>
    <name type="common">Swimming crab</name>
    <name type="synonym">Neptunus trituberculatus</name>
    <dbReference type="NCBI Taxonomy" id="210409"/>
    <lineage>
        <taxon>Eukaryota</taxon>
        <taxon>Metazoa</taxon>
        <taxon>Ecdysozoa</taxon>
        <taxon>Arthropoda</taxon>
        <taxon>Crustacea</taxon>
        <taxon>Multicrustacea</taxon>
        <taxon>Malacostraca</taxon>
        <taxon>Eumalacostraca</taxon>
        <taxon>Eucarida</taxon>
        <taxon>Decapoda</taxon>
        <taxon>Pleocyemata</taxon>
        <taxon>Brachyura</taxon>
        <taxon>Eubrachyura</taxon>
        <taxon>Portunoidea</taxon>
        <taxon>Portunidae</taxon>
        <taxon>Portuninae</taxon>
        <taxon>Portunus</taxon>
    </lineage>
</organism>
<evidence type="ECO:0000256" key="1">
    <source>
        <dbReference type="SAM" id="MobiDB-lite"/>
    </source>
</evidence>
<reference evidence="2 3" key="1">
    <citation type="submission" date="2019-05" db="EMBL/GenBank/DDBJ databases">
        <title>Another draft genome of Portunus trituberculatus and its Hox gene families provides insights of decapod evolution.</title>
        <authorList>
            <person name="Jeong J.-H."/>
            <person name="Song I."/>
            <person name="Kim S."/>
            <person name="Choi T."/>
            <person name="Kim D."/>
            <person name="Ryu S."/>
            <person name="Kim W."/>
        </authorList>
    </citation>
    <scope>NUCLEOTIDE SEQUENCE [LARGE SCALE GENOMIC DNA]</scope>
    <source>
        <tissue evidence="2">Muscle</tissue>
    </source>
</reference>
<dbReference type="Proteomes" id="UP000324222">
    <property type="component" value="Unassembled WGS sequence"/>
</dbReference>